<name>A0A064CL59_9MYCO</name>
<dbReference type="Proteomes" id="UP000022835">
    <property type="component" value="Unassembled WGS sequence"/>
</dbReference>
<accession>A0A064CL59</accession>
<comment type="caution">
    <text evidence="1">The sequence shown here is derived from an EMBL/GenBank/DDBJ whole genome shotgun (WGS) entry which is preliminary data.</text>
</comment>
<dbReference type="RefSeq" id="WP_036346424.1">
    <property type="nucleotide sequence ID" value="NZ_JALN02000001.1"/>
</dbReference>
<dbReference type="OrthoDB" id="4749545at2"/>
<dbReference type="eggNOG" id="ENOG50327NH">
    <property type="taxonomic scope" value="Bacteria"/>
</dbReference>
<keyword evidence="2" id="KW-1185">Reference proteome</keyword>
<dbReference type="EMBL" id="JALN02000001">
    <property type="protein sequence ID" value="KDE99458.1"/>
    <property type="molecule type" value="Genomic_DNA"/>
</dbReference>
<evidence type="ECO:0000313" key="2">
    <source>
        <dbReference type="Proteomes" id="UP000022835"/>
    </source>
</evidence>
<evidence type="ECO:0000313" key="1">
    <source>
        <dbReference type="EMBL" id="KDE99458.1"/>
    </source>
</evidence>
<proteinExistence type="predicted"/>
<gene>
    <name evidence="1" type="ORF">Y900_011010</name>
</gene>
<reference evidence="1" key="1">
    <citation type="submission" date="2014-05" db="EMBL/GenBank/DDBJ databases">
        <title>Genome sequence of Mycobacterium aromaticivorans strain JS19b1T (= DSM 45407T).</title>
        <authorList>
            <person name="Kwak Y."/>
            <person name="Park G.-S."/>
            <person name="Li Q.X."/>
            <person name="Lee S.-E."/>
            <person name="Shin J.-H."/>
        </authorList>
    </citation>
    <scope>NUCLEOTIDE SEQUENCE [LARGE SCALE GENOMIC DNA]</scope>
    <source>
        <strain evidence="1">JS19b1</strain>
    </source>
</reference>
<protein>
    <submittedName>
        <fullName evidence="1">Uncharacterized protein</fullName>
    </submittedName>
</protein>
<sequence>MFNDFELAEVLWDMAEPCLTNADRSAMCVALHASESFLVIVTAVRALNQRQQRLPRNVFVEFQNWLGALPALNADDPWFPTWLELHLLASGMQPSDEDTDITAYVYGDATLCYFILDEAGVADAPYDRQTDALRRWLAVNRPSPALRADLNANGFGHLL</sequence>
<dbReference type="AlphaFoldDB" id="A0A064CL59"/>
<organism evidence="1 2">
    <name type="scientific">Mycolicibacterium aromaticivorans JS19b1 = JCM 16368</name>
    <dbReference type="NCBI Taxonomy" id="1440774"/>
    <lineage>
        <taxon>Bacteria</taxon>
        <taxon>Bacillati</taxon>
        <taxon>Actinomycetota</taxon>
        <taxon>Actinomycetes</taxon>
        <taxon>Mycobacteriales</taxon>
        <taxon>Mycobacteriaceae</taxon>
        <taxon>Mycolicibacterium</taxon>
    </lineage>
</organism>